<protein>
    <submittedName>
        <fullName evidence="2">Cytosolic protein</fullName>
    </submittedName>
</protein>
<proteinExistence type="predicted"/>
<reference evidence="2" key="1">
    <citation type="journal article" date="2020" name="mSystems">
        <title>Genome- and Community-Level Interaction Insights into Carbon Utilization and Element Cycling Functions of Hydrothermarchaeota in Hydrothermal Sediment.</title>
        <authorList>
            <person name="Zhou Z."/>
            <person name="Liu Y."/>
            <person name="Xu W."/>
            <person name="Pan J."/>
            <person name="Luo Z.H."/>
            <person name="Li M."/>
        </authorList>
    </citation>
    <scope>NUCLEOTIDE SEQUENCE [LARGE SCALE GENOMIC DNA]</scope>
    <source>
        <strain evidence="2">SpSt-556</strain>
    </source>
</reference>
<dbReference type="CDD" id="cd22345">
    <property type="entry name" value="PDDEXK_nuclease"/>
    <property type="match status" value="1"/>
</dbReference>
<dbReference type="Pfam" id="PF14511">
    <property type="entry name" value="RE_EcoO109I"/>
    <property type="match status" value="1"/>
</dbReference>
<dbReference type="InterPro" id="IPR011335">
    <property type="entry name" value="Restrct_endonuc-II-like"/>
</dbReference>
<evidence type="ECO:0000313" key="2">
    <source>
        <dbReference type="EMBL" id="HGS87605.1"/>
    </source>
</evidence>
<evidence type="ECO:0000259" key="1">
    <source>
        <dbReference type="Pfam" id="PF14511"/>
    </source>
</evidence>
<dbReference type="AlphaFoldDB" id="A0A7C4PXU8"/>
<comment type="caution">
    <text evidence="2">The sequence shown here is derived from an EMBL/GenBank/DDBJ whole genome shotgun (WGS) entry which is preliminary data.</text>
</comment>
<dbReference type="EMBL" id="DSXR01000083">
    <property type="protein sequence ID" value="HGS87605.1"/>
    <property type="molecule type" value="Genomic_DNA"/>
</dbReference>
<gene>
    <name evidence="2" type="ORF">ENT17_08285</name>
</gene>
<dbReference type="InterPro" id="IPR032793">
    <property type="entry name" value="RE_EcoO109IR"/>
</dbReference>
<sequence length="244" mass="28371">MPLQMNEIRDYIQSHINQFHERRAESLRKLKLIQILKRKNPYLFRAKNINTFHELVKHLLDAHLSSQEETIFGEFLENLAVFVCSQTYQGRKSSAEGIDLEFSKDGTHYLVSIKSGPNWGNSSQVKKMVENFKKAQRILRSNNPGIHIQAVNGCCYGKDANPDKGDYLKLCGQAFWEFISGNTRLYIDLIEPLGWQAKQKNDEFYQEYDRILNQFTIEFANQFSLDGKIDWEKLVKINSGKESL</sequence>
<dbReference type="SUPFAM" id="SSF52980">
    <property type="entry name" value="Restriction endonuclease-like"/>
    <property type="match status" value="1"/>
</dbReference>
<organism evidence="2">
    <name type="scientific">Bellilinea caldifistulae</name>
    <dbReference type="NCBI Taxonomy" id="360411"/>
    <lineage>
        <taxon>Bacteria</taxon>
        <taxon>Bacillati</taxon>
        <taxon>Chloroflexota</taxon>
        <taxon>Anaerolineae</taxon>
        <taxon>Anaerolineales</taxon>
        <taxon>Anaerolineaceae</taxon>
        <taxon>Bellilinea</taxon>
    </lineage>
</organism>
<name>A0A7C4PXU8_9CHLR</name>
<accession>A0A7C4PXU8</accession>
<feature type="domain" description="Type II restriction endonuclease EcoO109IR" evidence="1">
    <location>
        <begin position="7"/>
        <end position="201"/>
    </location>
</feature>